<feature type="compositionally biased region" description="Polar residues" evidence="3">
    <location>
        <begin position="684"/>
        <end position="716"/>
    </location>
</feature>
<evidence type="ECO:0000313" key="5">
    <source>
        <dbReference type="EMBL" id="OVA14965.1"/>
    </source>
</evidence>
<dbReference type="InterPro" id="IPR045071">
    <property type="entry name" value="BBP-like"/>
</dbReference>
<dbReference type="AlphaFoldDB" id="A0A200QWY4"/>
<dbReference type="OrthoDB" id="6777263at2759"/>
<feature type="region of interest" description="Disordered" evidence="3">
    <location>
        <begin position="904"/>
        <end position="958"/>
    </location>
</feature>
<dbReference type="SUPFAM" id="SSF54791">
    <property type="entry name" value="Eukaryotic type KH-domain (KH-domain type I)"/>
    <property type="match status" value="1"/>
</dbReference>
<evidence type="ECO:0000313" key="6">
    <source>
        <dbReference type="Proteomes" id="UP000195402"/>
    </source>
</evidence>
<evidence type="ECO:0000256" key="3">
    <source>
        <dbReference type="SAM" id="MobiDB-lite"/>
    </source>
</evidence>
<dbReference type="Pfam" id="PF22675">
    <property type="entry name" value="KH-I_KHDC4-BBP"/>
    <property type="match status" value="1"/>
</dbReference>
<feature type="compositionally biased region" description="Polar residues" evidence="3">
    <location>
        <begin position="904"/>
        <end position="915"/>
    </location>
</feature>
<name>A0A200QWY4_MACCD</name>
<dbReference type="SMART" id="SM00322">
    <property type="entry name" value="KH"/>
    <property type="match status" value="1"/>
</dbReference>
<feature type="compositionally biased region" description="Basic and acidic residues" evidence="3">
    <location>
        <begin position="118"/>
        <end position="127"/>
    </location>
</feature>
<comment type="caution">
    <text evidence="5">The sequence shown here is derived from an EMBL/GenBank/DDBJ whole genome shotgun (WGS) entry which is preliminary data.</text>
</comment>
<feature type="compositionally biased region" description="Polar residues" evidence="3">
    <location>
        <begin position="744"/>
        <end position="758"/>
    </location>
</feature>
<evidence type="ECO:0000256" key="2">
    <source>
        <dbReference type="PROSITE-ProRule" id="PRU00117"/>
    </source>
</evidence>
<dbReference type="InterPro" id="IPR004087">
    <property type="entry name" value="KH_dom"/>
</dbReference>
<dbReference type="OMA" id="MNIMPRN"/>
<dbReference type="InParanoid" id="A0A200QWY4"/>
<feature type="compositionally biased region" description="Polar residues" evidence="3">
    <location>
        <begin position="563"/>
        <end position="575"/>
    </location>
</feature>
<feature type="compositionally biased region" description="Polar residues" evidence="3">
    <location>
        <begin position="801"/>
        <end position="810"/>
    </location>
</feature>
<feature type="domain" description="K Homology" evidence="4">
    <location>
        <begin position="180"/>
        <end position="275"/>
    </location>
</feature>
<dbReference type="PROSITE" id="PS50084">
    <property type="entry name" value="KH_TYPE_1"/>
    <property type="match status" value="1"/>
</dbReference>
<dbReference type="PANTHER" id="PTHR11208">
    <property type="entry name" value="RNA-BINDING PROTEIN RELATED"/>
    <property type="match status" value="1"/>
</dbReference>
<organism evidence="5 6">
    <name type="scientific">Macleaya cordata</name>
    <name type="common">Five-seeded plume-poppy</name>
    <name type="synonym">Bocconia cordata</name>
    <dbReference type="NCBI Taxonomy" id="56857"/>
    <lineage>
        <taxon>Eukaryota</taxon>
        <taxon>Viridiplantae</taxon>
        <taxon>Streptophyta</taxon>
        <taxon>Embryophyta</taxon>
        <taxon>Tracheophyta</taxon>
        <taxon>Spermatophyta</taxon>
        <taxon>Magnoliopsida</taxon>
        <taxon>Ranunculales</taxon>
        <taxon>Papaveraceae</taxon>
        <taxon>Papaveroideae</taxon>
        <taxon>Macleaya</taxon>
    </lineage>
</organism>
<feature type="region of interest" description="Disordered" evidence="3">
    <location>
        <begin position="1"/>
        <end position="24"/>
    </location>
</feature>
<keyword evidence="6" id="KW-1185">Reference proteome</keyword>
<feature type="compositionally biased region" description="Pro residues" evidence="3">
    <location>
        <begin position="412"/>
        <end position="421"/>
    </location>
</feature>
<gene>
    <name evidence="5" type="ORF">BVC80_65g2</name>
</gene>
<accession>A0A200QWY4</accession>
<feature type="region of interest" description="Disordered" evidence="3">
    <location>
        <begin position="793"/>
        <end position="876"/>
    </location>
</feature>
<dbReference type="InterPro" id="IPR055256">
    <property type="entry name" value="KH_1_KHDC4/BBP-like"/>
</dbReference>
<feature type="compositionally biased region" description="Pro residues" evidence="3">
    <location>
        <begin position="832"/>
        <end position="844"/>
    </location>
</feature>
<feature type="region of interest" description="Disordered" evidence="3">
    <location>
        <begin position="676"/>
        <end position="758"/>
    </location>
</feature>
<protein>
    <submittedName>
        <fullName evidence="5">K Homology domain</fullName>
    </submittedName>
</protein>
<dbReference type="GO" id="GO:0003729">
    <property type="term" value="F:mRNA binding"/>
    <property type="evidence" value="ECO:0007669"/>
    <property type="project" value="TreeGrafter"/>
</dbReference>
<evidence type="ECO:0000259" key="4">
    <source>
        <dbReference type="SMART" id="SM00322"/>
    </source>
</evidence>
<dbReference type="GO" id="GO:0005634">
    <property type="term" value="C:nucleus"/>
    <property type="evidence" value="ECO:0007669"/>
    <property type="project" value="TreeGrafter"/>
</dbReference>
<dbReference type="PANTHER" id="PTHR11208:SF98">
    <property type="entry name" value="RNA-BINDING KH DOMAIN-CONTAINING PROTEIN"/>
    <property type="match status" value="1"/>
</dbReference>
<feature type="region of interest" description="Disordered" evidence="3">
    <location>
        <begin position="563"/>
        <end position="614"/>
    </location>
</feature>
<dbReference type="Proteomes" id="UP000195402">
    <property type="component" value="Unassembled WGS sequence"/>
</dbReference>
<dbReference type="FunCoup" id="A0A200QWY4">
    <property type="interactions" value="1146"/>
</dbReference>
<keyword evidence="1 2" id="KW-0694">RNA-binding</keyword>
<dbReference type="EMBL" id="MVGT01000928">
    <property type="protein sequence ID" value="OVA14965.1"/>
    <property type="molecule type" value="Genomic_DNA"/>
</dbReference>
<feature type="compositionally biased region" description="Polar residues" evidence="3">
    <location>
        <begin position="851"/>
        <end position="864"/>
    </location>
</feature>
<sequence>MAAKVDPASSVERPRAQTTVMTTTSAASASSPKVSMFGKKSGFVIPKNKLSGSLVPIFRGTGKMEGREAAKEEGIKQAQRKTKWGADLTQDAAVLKGRALAYQQTRVEQITQQLKSGVLEKGDDKGSESQTEVPDPESSRPQKDSQLQKFEMLELEKREAIGEILKLNPSYKVPPDYKPLLKEAKIPIPLTRYPGYNFIGVILGSGSNTQKRLEEETGAKIKIHGTKAGTGEKGEITSSDGNEVQSAFEELYVHVSADTFEKVDAAVALIELLVAPVSGNSAVASTTSAAGSGDSLCVLNQNQKDTANATSYMMPIGALNQGFLQPMMGPSQPGSVQVQFQPYRGPWYPPGAPHTATLPPSGFVPSPNSSAPMPNNAIQFPPTPINPSNMRPFFSGQPQPPTSTGFGTVPRNPSPFAPRPQPLMQGMQQPYMPEVRPPSQGFPSMNHPMPNQQNLHGYPSMPPQPNPAMPHSQPFPTGPAPAGGQMLYSTPQQGPTTAMGLLAGRQLTPGGSSTGWSGVTLAAPASFGMTNMMQIARPMVPPQSLYSVGPQPSVGASLNAPTTVMSGSTPGNMVSPTGFPFQPSNQLPGTPVNRPTTGLAFAPRPPQVGHVPVSASLPPLALPSNMPSSASAPSSMAEPTSAPLSVFSQAPALAPAPNQSSLPMAAMQPVVAQGSARVPPPVSLASSQPQSGTPISVSGSLPSFTPINPPLTSQGSIPPPVTAPRPQRPISGDFTFQPLRPQHPASSQTNPGPSNQSVAQNALHITPKPTAQPPPPQAPSFRPAVQNSTLQVGMQGFPSPRATNHVGQPQSPVPGASQGSVIPFAANTASIQPPPRLPSFPNPNPVLLTSPIPQQARQMSNSPGSLPPRPVNPSQLQQNYQLTPTTRPGSLMVPNQQFSNNVTLLPSKQASSPGGNQVYDPFSPTSIPASAPQQGDDSAKKRENDPEYDDLMASVGVR</sequence>
<evidence type="ECO:0000256" key="1">
    <source>
        <dbReference type="ARBA" id="ARBA00022884"/>
    </source>
</evidence>
<reference evidence="5 6" key="1">
    <citation type="journal article" date="2017" name="Mol. Plant">
        <title>The Genome of Medicinal Plant Macleaya cordata Provides New Insights into Benzylisoquinoline Alkaloids Metabolism.</title>
        <authorList>
            <person name="Liu X."/>
            <person name="Liu Y."/>
            <person name="Huang P."/>
            <person name="Ma Y."/>
            <person name="Qing Z."/>
            <person name="Tang Q."/>
            <person name="Cao H."/>
            <person name="Cheng P."/>
            <person name="Zheng Y."/>
            <person name="Yuan Z."/>
            <person name="Zhou Y."/>
            <person name="Liu J."/>
            <person name="Tang Z."/>
            <person name="Zhuo Y."/>
            <person name="Zhang Y."/>
            <person name="Yu L."/>
            <person name="Huang J."/>
            <person name="Yang P."/>
            <person name="Peng Q."/>
            <person name="Zhang J."/>
            <person name="Jiang W."/>
            <person name="Zhang Z."/>
            <person name="Lin K."/>
            <person name="Ro D.K."/>
            <person name="Chen X."/>
            <person name="Xiong X."/>
            <person name="Shang Y."/>
            <person name="Huang S."/>
            <person name="Zeng J."/>
        </authorList>
    </citation>
    <scope>NUCLEOTIDE SEQUENCE [LARGE SCALE GENOMIC DNA]</scope>
    <source>
        <strain evidence="6">cv. BLH2017</strain>
        <tissue evidence="5">Root</tissue>
    </source>
</reference>
<feature type="compositionally biased region" description="Pro residues" evidence="3">
    <location>
        <begin position="717"/>
        <end position="727"/>
    </location>
</feature>
<dbReference type="STRING" id="56857.A0A200QWY4"/>
<feature type="compositionally biased region" description="Polar residues" evidence="3">
    <location>
        <begin position="582"/>
        <end position="596"/>
    </location>
</feature>
<feature type="region of interest" description="Disordered" evidence="3">
    <location>
        <begin position="398"/>
        <end position="421"/>
    </location>
</feature>
<feature type="compositionally biased region" description="Polar residues" evidence="3">
    <location>
        <begin position="923"/>
        <end position="936"/>
    </location>
</feature>
<feature type="region of interest" description="Disordered" evidence="3">
    <location>
        <begin position="117"/>
        <end position="147"/>
    </location>
</feature>
<dbReference type="Gene3D" id="3.30.1370.10">
    <property type="entry name" value="K Homology domain, type 1"/>
    <property type="match status" value="1"/>
</dbReference>
<dbReference type="GO" id="GO:0048024">
    <property type="term" value="P:regulation of mRNA splicing, via spliceosome"/>
    <property type="evidence" value="ECO:0007669"/>
    <property type="project" value="TreeGrafter"/>
</dbReference>
<proteinExistence type="predicted"/>
<dbReference type="InterPro" id="IPR036612">
    <property type="entry name" value="KH_dom_type_1_sf"/>
</dbReference>